<reference evidence="3" key="1">
    <citation type="journal article" date="2019" name="Int. J. Syst. Evol. Microbiol.">
        <title>The Global Catalogue of Microorganisms (GCM) 10K type strain sequencing project: providing services to taxonomists for standard genome sequencing and annotation.</title>
        <authorList>
            <consortium name="The Broad Institute Genomics Platform"/>
            <consortium name="The Broad Institute Genome Sequencing Center for Infectious Disease"/>
            <person name="Wu L."/>
            <person name="Ma J."/>
        </authorList>
    </citation>
    <scope>NUCLEOTIDE SEQUENCE [LARGE SCALE GENOMIC DNA]</scope>
    <source>
        <strain evidence="3">TISTR 1906</strain>
    </source>
</reference>
<evidence type="ECO:0000313" key="2">
    <source>
        <dbReference type="EMBL" id="MFD2752506.1"/>
    </source>
</evidence>
<comment type="caution">
    <text evidence="2">The sequence shown here is derived from an EMBL/GenBank/DDBJ whole genome shotgun (WGS) entry which is preliminary data.</text>
</comment>
<sequence>MSLQPPSHGAGPQPQIPHGQTARIVLGLGLRASATSRSLQGLWLQASQRLACPAFAAAAVLQAKAAHPALHAWLAQLPFEALLVPIAPAQLPGQAVATHSARLQARYGTGSVAEAAALAAAGRGATLILPRLVSQDGCATLAAALAAGDSMERVDDLHAAALECPRDAFEAMRSLPAPGCRQEAARRIRPISLQPFGTAALRPSGSGAVCGVANPRNSTAMAAVWRAGGRSPAPYPAKSLSWREESVNTFFNPISQGATE</sequence>
<evidence type="ECO:0000313" key="3">
    <source>
        <dbReference type="Proteomes" id="UP001597463"/>
    </source>
</evidence>
<protein>
    <submittedName>
        <fullName evidence="2">Cobalamin biosynthesis protein</fullName>
    </submittedName>
</protein>
<dbReference type="RefSeq" id="WP_083526688.1">
    <property type="nucleotide sequence ID" value="NZ_BCNT01000010.1"/>
</dbReference>
<feature type="domain" description="CobE/GbiG C-terminal" evidence="1">
    <location>
        <begin position="24"/>
        <end position="144"/>
    </location>
</feature>
<dbReference type="Pfam" id="PF01890">
    <property type="entry name" value="CbiG_C"/>
    <property type="match status" value="1"/>
</dbReference>
<dbReference type="Gene3D" id="3.30.420.180">
    <property type="entry name" value="CobE/GbiG C-terminal domain"/>
    <property type="match status" value="1"/>
</dbReference>
<gene>
    <name evidence="2" type="ORF">ACFSW6_00275</name>
</gene>
<name>A0ABW5UG27_9BURK</name>
<dbReference type="InterPro" id="IPR036518">
    <property type="entry name" value="CobE/GbiG_C_sf"/>
</dbReference>
<dbReference type="InterPro" id="IPR002750">
    <property type="entry name" value="CobE/GbiG_C"/>
</dbReference>
<accession>A0ABW5UG27</accession>
<dbReference type="SUPFAM" id="SSF159664">
    <property type="entry name" value="CobE/GbiG C-terminal domain-like"/>
    <property type="match status" value="1"/>
</dbReference>
<evidence type="ECO:0000259" key="1">
    <source>
        <dbReference type="Pfam" id="PF01890"/>
    </source>
</evidence>
<dbReference type="Proteomes" id="UP001597463">
    <property type="component" value="Unassembled WGS sequence"/>
</dbReference>
<organism evidence="2 3">
    <name type="scientific">Comamonas terrae</name>
    <dbReference type="NCBI Taxonomy" id="673548"/>
    <lineage>
        <taxon>Bacteria</taxon>
        <taxon>Pseudomonadati</taxon>
        <taxon>Pseudomonadota</taxon>
        <taxon>Betaproteobacteria</taxon>
        <taxon>Burkholderiales</taxon>
        <taxon>Comamonadaceae</taxon>
        <taxon>Comamonas</taxon>
    </lineage>
</organism>
<proteinExistence type="predicted"/>
<keyword evidence="3" id="KW-1185">Reference proteome</keyword>
<dbReference type="EMBL" id="JBHUMV010000001">
    <property type="protein sequence ID" value="MFD2752506.1"/>
    <property type="molecule type" value="Genomic_DNA"/>
</dbReference>